<accession>A0A6A6WJL2</accession>
<dbReference type="GeneID" id="54484027"/>
<sequence>MAGLNPLENTHSHHNTHPVSQKTFPIAGILTTVYGLDELPPDIYEVACVWLLHPRLQTKNTMDAIASQLLYTWDSRKKAAEGSTSHLKGLIAVSFDQRNHGSRLVDKVANEAWRNGNPRHAQDMFSCYHGTAQDTSLLLSYLPAYAFPTNSHRIMSNFVLGVSLGGHAAWHCILFEPRITAAVIVIGCPDYTSVMTHRAEKSKLRTWTETSPPGSEFLGSPDFPPALMEAIRQWDPASYLSEGNKSEEVVGDLKHRFSEKVKQHLSGKRILNLSGGADKLVPYSAGRQFLKNLKESLDNQDDTVQDAIHFEDVIYDGVGHQMTTEMSVKAVDFLCKAMNGGKDLPVSNPSSERSKI</sequence>
<keyword evidence="2" id="KW-1185">Reference proteome</keyword>
<organism evidence="1 2">
    <name type="scientific">Pseudovirgaria hyperparasitica</name>
    <dbReference type="NCBI Taxonomy" id="470096"/>
    <lineage>
        <taxon>Eukaryota</taxon>
        <taxon>Fungi</taxon>
        <taxon>Dikarya</taxon>
        <taxon>Ascomycota</taxon>
        <taxon>Pezizomycotina</taxon>
        <taxon>Dothideomycetes</taxon>
        <taxon>Dothideomycetes incertae sedis</taxon>
        <taxon>Acrospermales</taxon>
        <taxon>Acrospermaceae</taxon>
        <taxon>Pseudovirgaria</taxon>
    </lineage>
</organism>
<protein>
    <recommendedName>
        <fullName evidence="3">Alpha/beta-hydrolase</fullName>
    </recommendedName>
</protein>
<dbReference type="PANTHER" id="PTHR47381">
    <property type="entry name" value="ALPHA/BETA-HYDROLASES SUPERFAMILY PROTEIN"/>
    <property type="match status" value="1"/>
</dbReference>
<name>A0A6A6WJL2_9PEZI</name>
<proteinExistence type="predicted"/>
<dbReference type="EMBL" id="ML996565">
    <property type="protein sequence ID" value="KAF2762474.1"/>
    <property type="molecule type" value="Genomic_DNA"/>
</dbReference>
<gene>
    <name evidence="1" type="ORF">EJ05DRAFT_471488</name>
</gene>
<reference evidence="1" key="1">
    <citation type="journal article" date="2020" name="Stud. Mycol.">
        <title>101 Dothideomycetes genomes: a test case for predicting lifestyles and emergence of pathogens.</title>
        <authorList>
            <person name="Haridas S."/>
            <person name="Albert R."/>
            <person name="Binder M."/>
            <person name="Bloem J."/>
            <person name="Labutti K."/>
            <person name="Salamov A."/>
            <person name="Andreopoulos B."/>
            <person name="Baker S."/>
            <person name="Barry K."/>
            <person name="Bills G."/>
            <person name="Bluhm B."/>
            <person name="Cannon C."/>
            <person name="Castanera R."/>
            <person name="Culley D."/>
            <person name="Daum C."/>
            <person name="Ezra D."/>
            <person name="Gonzalez J."/>
            <person name="Henrissat B."/>
            <person name="Kuo A."/>
            <person name="Liang C."/>
            <person name="Lipzen A."/>
            <person name="Lutzoni F."/>
            <person name="Magnuson J."/>
            <person name="Mondo S."/>
            <person name="Nolan M."/>
            <person name="Ohm R."/>
            <person name="Pangilinan J."/>
            <person name="Park H.-J."/>
            <person name="Ramirez L."/>
            <person name="Alfaro M."/>
            <person name="Sun H."/>
            <person name="Tritt A."/>
            <person name="Yoshinaga Y."/>
            <person name="Zwiers L.-H."/>
            <person name="Turgeon B."/>
            <person name="Goodwin S."/>
            <person name="Spatafora J."/>
            <person name="Crous P."/>
            <person name="Grigoriev I."/>
        </authorList>
    </citation>
    <scope>NUCLEOTIDE SEQUENCE</scope>
    <source>
        <strain evidence="1">CBS 121739</strain>
    </source>
</reference>
<evidence type="ECO:0008006" key="3">
    <source>
        <dbReference type="Google" id="ProtNLM"/>
    </source>
</evidence>
<dbReference type="Proteomes" id="UP000799437">
    <property type="component" value="Unassembled WGS sequence"/>
</dbReference>
<dbReference type="SUPFAM" id="SSF53474">
    <property type="entry name" value="alpha/beta-Hydrolases"/>
    <property type="match status" value="1"/>
</dbReference>
<dbReference type="OrthoDB" id="2152248at2759"/>
<dbReference type="PANTHER" id="PTHR47381:SF3">
    <property type="entry name" value="ALPHA_BETA-HYDROLASES SUPERFAMILY PROTEIN"/>
    <property type="match status" value="1"/>
</dbReference>
<dbReference type="Gene3D" id="3.40.50.1820">
    <property type="entry name" value="alpha/beta hydrolase"/>
    <property type="match status" value="1"/>
</dbReference>
<dbReference type="AlphaFoldDB" id="A0A6A6WJL2"/>
<dbReference type="InterPro" id="IPR029058">
    <property type="entry name" value="AB_hydrolase_fold"/>
</dbReference>
<evidence type="ECO:0000313" key="2">
    <source>
        <dbReference type="Proteomes" id="UP000799437"/>
    </source>
</evidence>
<evidence type="ECO:0000313" key="1">
    <source>
        <dbReference type="EMBL" id="KAF2762474.1"/>
    </source>
</evidence>
<dbReference type="RefSeq" id="XP_033604925.1">
    <property type="nucleotide sequence ID" value="XM_033742973.1"/>
</dbReference>